<dbReference type="AlphaFoldDB" id="A0A0L6U9R2"/>
<comment type="caution">
    <text evidence="1">The sequence shown here is derived from an EMBL/GenBank/DDBJ whole genome shotgun (WGS) entry which is preliminary data.</text>
</comment>
<reference evidence="1 2" key="1">
    <citation type="submission" date="2015-08" db="EMBL/GenBank/DDBJ databases">
        <title>Next Generation Sequencing and Analysis of the Genome of Puccinia sorghi L Schw, the Causal Agent of Maize Common Rust.</title>
        <authorList>
            <person name="Rochi L."/>
            <person name="Burguener G."/>
            <person name="Darino M."/>
            <person name="Turjanski A."/>
            <person name="Kreff E."/>
            <person name="Dieguez M.J."/>
            <person name="Sacco F."/>
        </authorList>
    </citation>
    <scope>NUCLEOTIDE SEQUENCE [LARGE SCALE GENOMIC DNA]</scope>
    <source>
        <strain evidence="1 2">RO10H11247</strain>
    </source>
</reference>
<organism evidence="1 2">
    <name type="scientific">Puccinia sorghi</name>
    <dbReference type="NCBI Taxonomy" id="27349"/>
    <lineage>
        <taxon>Eukaryota</taxon>
        <taxon>Fungi</taxon>
        <taxon>Dikarya</taxon>
        <taxon>Basidiomycota</taxon>
        <taxon>Pucciniomycotina</taxon>
        <taxon>Pucciniomycetes</taxon>
        <taxon>Pucciniales</taxon>
        <taxon>Pucciniaceae</taxon>
        <taxon>Puccinia</taxon>
    </lineage>
</organism>
<name>A0A0L6U9R2_9BASI</name>
<dbReference type="VEuPathDB" id="FungiDB:VP01_909g2"/>
<evidence type="ECO:0000313" key="1">
    <source>
        <dbReference type="EMBL" id="KNZ44505.1"/>
    </source>
</evidence>
<proteinExistence type="predicted"/>
<keyword evidence="2" id="KW-1185">Reference proteome</keyword>
<evidence type="ECO:0000313" key="2">
    <source>
        <dbReference type="Proteomes" id="UP000037035"/>
    </source>
</evidence>
<dbReference type="Proteomes" id="UP000037035">
    <property type="component" value="Unassembled WGS sequence"/>
</dbReference>
<dbReference type="EMBL" id="LAVV01014715">
    <property type="protein sequence ID" value="KNZ44505.1"/>
    <property type="molecule type" value="Genomic_DNA"/>
</dbReference>
<gene>
    <name evidence="1" type="ORF">VP01_909g2</name>
</gene>
<sequence>MMCRLLNQGLQQLGMRWRGNRARSKLLKLTVGCRGHGMHIKKKFLLSFADSTKCPRHESRRKVNLQTTCRLLKGLMPQPGVTFLIGALCVPSPDSEQTATYCERHIQCIPGSYGVWSSTDEWFSKTEPSTRSAHPSLHHTWIAVRGELSSRTRPVYGPGKQKLIHDSLQPEGNSRPRLSSCCEHSRSLDILSTCSPSSSNPIMFSIMTEVLSPQRLPAIPRCIKLQGRVAHGTFQLSMFCPARQLHRPQAPIGREKCYVGCFMHWRLFSTVQAGLSTSGVYRIATWVAAEAANAQKLPLICRNNNHFDRVTASANLSQVPPWWQLAALCNTVHCAAAEVGICRLTTQIIVHSSGGLPVSLGVSNITNPQLETSQLLKKSISSLIPKRLFVKNKHVLLERVDFWKPVN</sequence>
<protein>
    <submittedName>
        <fullName evidence="1">Uncharacterized protein</fullName>
    </submittedName>
</protein>
<accession>A0A0L6U9R2</accession>